<dbReference type="InterPro" id="IPR037528">
    <property type="entry name" value="ArgB"/>
</dbReference>
<dbReference type="RefSeq" id="WP_114591164.1">
    <property type="nucleotide sequence ID" value="NZ_CAXIBR010000041.1"/>
</dbReference>
<dbReference type="AlphaFoldDB" id="A0A346XWD6"/>
<dbReference type="OrthoDB" id="9803155at2"/>
<keyword evidence="12" id="KW-1185">Reference proteome</keyword>
<evidence type="ECO:0000313" key="11">
    <source>
        <dbReference type="EMBL" id="AXV06533.1"/>
    </source>
</evidence>
<dbReference type="SUPFAM" id="SSF53633">
    <property type="entry name" value="Carbamate kinase-like"/>
    <property type="match status" value="1"/>
</dbReference>
<comment type="subcellular location">
    <subcellularLocation>
        <location evidence="9">Cytoplasm</location>
    </subcellularLocation>
</comment>
<dbReference type="HAMAP" id="MF_00082">
    <property type="entry name" value="ArgB"/>
    <property type="match status" value="1"/>
</dbReference>
<dbReference type="GO" id="GO:0005737">
    <property type="term" value="C:cytoplasm"/>
    <property type="evidence" value="ECO:0007669"/>
    <property type="project" value="UniProtKB-SubCell"/>
</dbReference>
<evidence type="ECO:0000256" key="5">
    <source>
        <dbReference type="ARBA" id="ARBA00022741"/>
    </source>
</evidence>
<dbReference type="InterPro" id="IPR036393">
    <property type="entry name" value="AceGlu_kinase-like_sf"/>
</dbReference>
<evidence type="ECO:0000256" key="8">
    <source>
        <dbReference type="ARBA" id="ARBA00048141"/>
    </source>
</evidence>
<dbReference type="EC" id="2.7.2.8" evidence="9"/>
<keyword evidence="2 9" id="KW-0055">Arginine biosynthesis</keyword>
<keyword evidence="5 9" id="KW-0547">Nucleotide-binding</keyword>
<evidence type="ECO:0000256" key="2">
    <source>
        <dbReference type="ARBA" id="ARBA00022571"/>
    </source>
</evidence>
<dbReference type="GO" id="GO:0042450">
    <property type="term" value="P:L-arginine biosynthetic process via ornithine"/>
    <property type="evidence" value="ECO:0007669"/>
    <property type="project" value="UniProtKB-UniRule"/>
</dbReference>
<dbReference type="GO" id="GO:0003991">
    <property type="term" value="F:acetylglutamate kinase activity"/>
    <property type="evidence" value="ECO:0007669"/>
    <property type="project" value="UniProtKB-UniRule"/>
</dbReference>
<comment type="similarity">
    <text evidence="9">Belongs to the acetylglutamate kinase family. ArgB subfamily.</text>
</comment>
<accession>A0A346XWD6</accession>
<dbReference type="GO" id="GO:0005524">
    <property type="term" value="F:ATP binding"/>
    <property type="evidence" value="ECO:0007669"/>
    <property type="project" value="UniProtKB-UniRule"/>
</dbReference>
<dbReference type="PANTHER" id="PTHR23342:SF0">
    <property type="entry name" value="N-ACETYLGLUTAMATE SYNTHASE, MITOCHONDRIAL"/>
    <property type="match status" value="1"/>
</dbReference>
<feature type="binding site" evidence="9">
    <location>
        <position position="100"/>
    </location>
    <ligand>
        <name>substrate</name>
    </ligand>
</feature>
<dbReference type="KEGG" id="euz:DVS28_a1842"/>
<dbReference type="FunFam" id="3.40.1160.10:FF:000004">
    <property type="entry name" value="Acetylglutamate kinase"/>
    <property type="match status" value="1"/>
</dbReference>
<feature type="site" description="Transition state stabilizer" evidence="9">
    <location>
        <position position="39"/>
    </location>
</feature>
<dbReference type="NCBIfam" id="TIGR00761">
    <property type="entry name" value="argB"/>
    <property type="match status" value="1"/>
</dbReference>
<evidence type="ECO:0000256" key="6">
    <source>
        <dbReference type="ARBA" id="ARBA00022777"/>
    </source>
</evidence>
<comment type="function">
    <text evidence="9">Catalyzes the ATP-dependent phosphorylation of N-acetyl-L-glutamate.</text>
</comment>
<name>A0A346XWD6_9ACTN</name>
<evidence type="ECO:0000256" key="4">
    <source>
        <dbReference type="ARBA" id="ARBA00022679"/>
    </source>
</evidence>
<proteinExistence type="inferred from homology"/>
<feature type="domain" description="Aspartate/glutamate/uridylate kinase" evidence="10">
    <location>
        <begin position="35"/>
        <end position="274"/>
    </location>
</feature>
<feature type="binding site" evidence="9">
    <location>
        <begin position="78"/>
        <end position="79"/>
    </location>
    <ligand>
        <name>substrate</name>
    </ligand>
</feature>
<evidence type="ECO:0000256" key="3">
    <source>
        <dbReference type="ARBA" id="ARBA00022605"/>
    </source>
</evidence>
<dbReference type="PIRSF" id="PIRSF000728">
    <property type="entry name" value="NAGK"/>
    <property type="match status" value="1"/>
</dbReference>
<gene>
    <name evidence="9" type="primary">argB</name>
    <name evidence="11" type="ORF">DVS28_a1842</name>
</gene>
<dbReference type="Gene3D" id="3.40.1160.10">
    <property type="entry name" value="Acetylglutamate kinase-like"/>
    <property type="match status" value="1"/>
</dbReference>
<keyword evidence="3 9" id="KW-0028">Amino-acid biosynthesis</keyword>
<evidence type="ECO:0000313" key="12">
    <source>
        <dbReference type="Proteomes" id="UP000264006"/>
    </source>
</evidence>
<evidence type="ECO:0000259" key="10">
    <source>
        <dbReference type="Pfam" id="PF00696"/>
    </source>
</evidence>
<evidence type="ECO:0000256" key="1">
    <source>
        <dbReference type="ARBA" id="ARBA00004828"/>
    </source>
</evidence>
<dbReference type="PRINTS" id="PR00474">
    <property type="entry name" value="GLU5KINASE"/>
</dbReference>
<comment type="catalytic activity">
    <reaction evidence="8 9">
        <text>N-acetyl-L-glutamate + ATP = N-acetyl-L-glutamyl 5-phosphate + ADP</text>
        <dbReference type="Rhea" id="RHEA:14629"/>
        <dbReference type="ChEBI" id="CHEBI:30616"/>
        <dbReference type="ChEBI" id="CHEBI:44337"/>
        <dbReference type="ChEBI" id="CHEBI:57936"/>
        <dbReference type="ChEBI" id="CHEBI:456216"/>
        <dbReference type="EC" id="2.7.2.8"/>
    </reaction>
</comment>
<keyword evidence="9" id="KW-0963">Cytoplasm</keyword>
<comment type="pathway">
    <text evidence="1 9">Amino-acid biosynthesis; L-arginine biosynthesis; N(2)-acetyl-L-ornithine from L-glutamate: step 2/4.</text>
</comment>
<keyword evidence="6 9" id="KW-0418">Kinase</keyword>
<dbReference type="InterPro" id="IPR001057">
    <property type="entry name" value="Glu/AcGlu_kinase"/>
</dbReference>
<organism evidence="11 12">
    <name type="scientific">Euzebya pacifica</name>
    <dbReference type="NCBI Taxonomy" id="1608957"/>
    <lineage>
        <taxon>Bacteria</taxon>
        <taxon>Bacillati</taxon>
        <taxon>Actinomycetota</taxon>
        <taxon>Nitriliruptoria</taxon>
        <taxon>Euzebyales</taxon>
    </lineage>
</organism>
<feature type="site" description="Transition state stabilizer" evidence="9">
    <location>
        <position position="256"/>
    </location>
</feature>
<dbReference type="InterPro" id="IPR004662">
    <property type="entry name" value="AcgluKinase_fam"/>
</dbReference>
<dbReference type="Pfam" id="PF00696">
    <property type="entry name" value="AA_kinase"/>
    <property type="match status" value="1"/>
</dbReference>
<dbReference type="Proteomes" id="UP000264006">
    <property type="component" value="Chromosome"/>
</dbReference>
<feature type="binding site" evidence="9">
    <location>
        <position position="192"/>
    </location>
    <ligand>
        <name>substrate</name>
    </ligand>
</feature>
<protein>
    <recommendedName>
        <fullName evidence="9">Acetylglutamate kinase</fullName>
        <ecNumber evidence="9">2.7.2.8</ecNumber>
    </recommendedName>
    <alternativeName>
        <fullName evidence="9">N-acetyl-L-glutamate 5-phosphotransferase</fullName>
    </alternativeName>
    <alternativeName>
        <fullName evidence="9">NAG kinase</fullName>
        <shortName evidence="9">NAGK</shortName>
    </alternativeName>
</protein>
<evidence type="ECO:0000256" key="9">
    <source>
        <dbReference type="HAMAP-Rule" id="MF_00082"/>
    </source>
</evidence>
<dbReference type="InterPro" id="IPR001048">
    <property type="entry name" value="Asp/Glu/Uridylate_kinase"/>
</dbReference>
<dbReference type="UniPathway" id="UPA00068">
    <property type="reaction ID" value="UER00107"/>
</dbReference>
<dbReference type="EMBL" id="CP031165">
    <property type="protein sequence ID" value="AXV06533.1"/>
    <property type="molecule type" value="Genomic_DNA"/>
</dbReference>
<evidence type="ECO:0000256" key="7">
    <source>
        <dbReference type="ARBA" id="ARBA00022840"/>
    </source>
</evidence>
<dbReference type="PANTHER" id="PTHR23342">
    <property type="entry name" value="N-ACETYLGLUTAMATE SYNTHASE"/>
    <property type="match status" value="1"/>
</dbReference>
<keyword evidence="7 9" id="KW-0067">ATP-binding</keyword>
<reference evidence="11 12" key="1">
    <citation type="submission" date="2018-09" db="EMBL/GenBank/DDBJ databases">
        <title>Complete genome sequence of Euzebya sp. DY32-46 isolated from seawater of Pacific Ocean.</title>
        <authorList>
            <person name="Xu L."/>
            <person name="Wu Y.-H."/>
            <person name="Xu X.-W."/>
        </authorList>
    </citation>
    <scope>NUCLEOTIDE SEQUENCE [LARGE SCALE GENOMIC DNA]</scope>
    <source>
        <strain evidence="11 12">DY32-46</strain>
    </source>
</reference>
<sequence length="304" mass="31971">MSAEVLVDDRLKRAQDKARVLQEALPWMTRWAGQTLVVKYGGNALTPTETGPGEDPSFARDIALLHSIGVRVVVVHGGGPQISQLADRLGLETTFVEGRRVTDAPTLQAVQMALLGQVNPMLVRMISDAGAPAVGVAGTDSGQVMAIQHDPRMGLVGRVDRVDPTLLHQMLDSGRIPVMATLCTTADGQTVNVNADEVAGAVAQALGADKLIYLTNVAGLYENFGTPASTLLSEVGVGRLRQMIADDELVTGMIPKIASIVAALDGGVPQAHLLDGRIEHAILLEIFTDAGVGTMILPSPDAPR</sequence>
<keyword evidence="4 9" id="KW-0808">Transferase</keyword>